<comment type="caution">
    <text evidence="20">The sequence shown here is derived from an EMBL/GenBank/DDBJ whole genome shotgun (WGS) entry which is preliminary data.</text>
</comment>
<evidence type="ECO:0000256" key="2">
    <source>
        <dbReference type="ARBA" id="ARBA00001947"/>
    </source>
</evidence>
<comment type="cofactor">
    <cofactor evidence="1">
        <name>Mg(2+)</name>
        <dbReference type="ChEBI" id="CHEBI:18420"/>
    </cofactor>
</comment>
<dbReference type="InterPro" id="IPR027417">
    <property type="entry name" value="P-loop_NTPase"/>
</dbReference>
<evidence type="ECO:0000259" key="18">
    <source>
        <dbReference type="PROSITE" id="PS51192"/>
    </source>
</evidence>
<dbReference type="Gene3D" id="1.10.150.80">
    <property type="entry name" value="HRDC domain"/>
    <property type="match status" value="1"/>
</dbReference>
<dbReference type="STRING" id="1503.CLPU_10c00080"/>
<dbReference type="GO" id="GO:0016787">
    <property type="term" value="F:hydrolase activity"/>
    <property type="evidence" value="ECO:0007669"/>
    <property type="project" value="UniProtKB-KW"/>
</dbReference>
<evidence type="ECO:0000259" key="19">
    <source>
        <dbReference type="PROSITE" id="PS51194"/>
    </source>
</evidence>
<evidence type="ECO:0000256" key="15">
    <source>
        <dbReference type="ARBA" id="ARBA00034617"/>
    </source>
</evidence>
<dbReference type="Pfam" id="PF00570">
    <property type="entry name" value="HRDC"/>
    <property type="match status" value="1"/>
</dbReference>
<keyword evidence="10" id="KW-0067">ATP-binding</keyword>
<keyword evidence="5" id="KW-0547">Nucleotide-binding</keyword>
<evidence type="ECO:0000256" key="11">
    <source>
        <dbReference type="ARBA" id="ARBA00023125"/>
    </source>
</evidence>
<dbReference type="GO" id="GO:0006260">
    <property type="term" value="P:DNA replication"/>
    <property type="evidence" value="ECO:0007669"/>
    <property type="project" value="InterPro"/>
</dbReference>
<feature type="domain" description="Helicase C-terminal" evidence="19">
    <location>
        <begin position="221"/>
        <end position="365"/>
    </location>
</feature>
<evidence type="ECO:0000256" key="16">
    <source>
        <dbReference type="NCBIfam" id="TIGR01389"/>
    </source>
</evidence>
<comment type="cofactor">
    <cofactor evidence="2">
        <name>Zn(2+)</name>
        <dbReference type="ChEBI" id="CHEBI:29105"/>
    </cofactor>
</comment>
<dbReference type="GO" id="GO:0009432">
    <property type="term" value="P:SOS response"/>
    <property type="evidence" value="ECO:0007669"/>
    <property type="project" value="UniProtKB-UniRule"/>
</dbReference>
<dbReference type="SMART" id="SM00956">
    <property type="entry name" value="RQC"/>
    <property type="match status" value="1"/>
</dbReference>
<dbReference type="EMBL" id="LGSS01000010">
    <property type="protein sequence ID" value="KNF07954.1"/>
    <property type="molecule type" value="Genomic_DNA"/>
</dbReference>
<keyword evidence="6" id="KW-0227">DNA damage</keyword>
<dbReference type="Gene3D" id="3.40.50.300">
    <property type="entry name" value="P-loop containing nucleotide triphosphate hydrolases"/>
    <property type="match status" value="2"/>
</dbReference>
<dbReference type="InterPro" id="IPR036390">
    <property type="entry name" value="WH_DNA-bd_sf"/>
</dbReference>
<evidence type="ECO:0000256" key="8">
    <source>
        <dbReference type="ARBA" id="ARBA00022806"/>
    </source>
</evidence>
<dbReference type="InterPro" id="IPR029491">
    <property type="entry name" value="Helicase_HTH"/>
</dbReference>
<dbReference type="InterPro" id="IPR014001">
    <property type="entry name" value="Helicase_ATP-bd"/>
</dbReference>
<evidence type="ECO:0000256" key="5">
    <source>
        <dbReference type="ARBA" id="ARBA00022741"/>
    </source>
</evidence>
<comment type="similarity">
    <text evidence="3">Belongs to the helicase family. RecQ subfamily.</text>
</comment>
<dbReference type="CDD" id="cd17920">
    <property type="entry name" value="DEXHc_RecQ"/>
    <property type="match status" value="1"/>
</dbReference>
<dbReference type="Proteomes" id="UP000037267">
    <property type="component" value="Unassembled WGS sequence"/>
</dbReference>
<evidence type="ECO:0000256" key="3">
    <source>
        <dbReference type="ARBA" id="ARBA00005446"/>
    </source>
</evidence>
<dbReference type="GO" id="GO:0009378">
    <property type="term" value="F:four-way junction helicase activity"/>
    <property type="evidence" value="ECO:0007669"/>
    <property type="project" value="TreeGrafter"/>
</dbReference>
<dbReference type="NCBIfam" id="TIGR01389">
    <property type="entry name" value="recQ"/>
    <property type="match status" value="1"/>
</dbReference>
<dbReference type="PROSITE" id="PS50967">
    <property type="entry name" value="HRDC"/>
    <property type="match status" value="1"/>
</dbReference>
<dbReference type="GO" id="GO:0046872">
    <property type="term" value="F:metal ion binding"/>
    <property type="evidence" value="ECO:0007669"/>
    <property type="project" value="UniProtKB-KW"/>
</dbReference>
<dbReference type="Gene3D" id="1.10.10.1390">
    <property type="entry name" value="ATP-dependent DNA helicase RecQ"/>
    <property type="match status" value="1"/>
</dbReference>
<evidence type="ECO:0000259" key="17">
    <source>
        <dbReference type="PROSITE" id="PS50967"/>
    </source>
</evidence>
<reference evidence="21" key="1">
    <citation type="submission" date="2015-07" db="EMBL/GenBank/DDBJ databases">
        <title>Draft genome sequence of the purine-degrading Gottschalkia purinilyticum DSM 1384 (formerly Clostridium purinilyticum).</title>
        <authorList>
            <person name="Poehlein A."/>
            <person name="Schiel-Bengelsdorf B."/>
            <person name="Bengelsdorf F.R."/>
            <person name="Daniel R."/>
            <person name="Duerre P."/>
        </authorList>
    </citation>
    <scope>NUCLEOTIDE SEQUENCE [LARGE SCALE GENOMIC DNA]</scope>
    <source>
        <strain evidence="21">DSM 1384</strain>
    </source>
</reference>
<dbReference type="FunFam" id="3.40.50.300:FF:000296">
    <property type="entry name" value="ATP-dependent DNA helicase RecQ"/>
    <property type="match status" value="1"/>
</dbReference>
<dbReference type="InterPro" id="IPR001650">
    <property type="entry name" value="Helicase_C-like"/>
</dbReference>
<dbReference type="Pfam" id="PF00271">
    <property type="entry name" value="Helicase_C"/>
    <property type="match status" value="1"/>
</dbReference>
<dbReference type="InterPro" id="IPR011545">
    <property type="entry name" value="DEAD/DEAH_box_helicase_dom"/>
</dbReference>
<evidence type="ECO:0000256" key="7">
    <source>
        <dbReference type="ARBA" id="ARBA00022801"/>
    </source>
</evidence>
<dbReference type="SMART" id="SM00490">
    <property type="entry name" value="HELICc"/>
    <property type="match status" value="1"/>
</dbReference>
<dbReference type="GO" id="GO:0005524">
    <property type="term" value="F:ATP binding"/>
    <property type="evidence" value="ECO:0007669"/>
    <property type="project" value="UniProtKB-KW"/>
</dbReference>
<dbReference type="Pfam" id="PF14493">
    <property type="entry name" value="HTH_40"/>
    <property type="match status" value="1"/>
</dbReference>
<dbReference type="GO" id="GO:0003677">
    <property type="term" value="F:DNA binding"/>
    <property type="evidence" value="ECO:0007669"/>
    <property type="project" value="UniProtKB-KW"/>
</dbReference>
<dbReference type="InterPro" id="IPR004589">
    <property type="entry name" value="DNA_helicase_ATP-dep_RecQ"/>
</dbReference>
<keyword evidence="4" id="KW-0479">Metal-binding</keyword>
<evidence type="ECO:0000256" key="1">
    <source>
        <dbReference type="ARBA" id="ARBA00001946"/>
    </source>
</evidence>
<keyword evidence="9" id="KW-0862">Zinc</keyword>
<protein>
    <recommendedName>
        <fullName evidence="16">DNA helicase RecQ</fullName>
        <ecNumber evidence="16">5.6.2.4</ecNumber>
    </recommendedName>
</protein>
<dbReference type="InterPro" id="IPR036388">
    <property type="entry name" value="WH-like_DNA-bd_sf"/>
</dbReference>
<evidence type="ECO:0000313" key="21">
    <source>
        <dbReference type="Proteomes" id="UP000037267"/>
    </source>
</evidence>
<dbReference type="FunFam" id="1.10.150.80:FF:000002">
    <property type="entry name" value="ATP-dependent DNA helicase RecQ"/>
    <property type="match status" value="1"/>
</dbReference>
<dbReference type="PROSITE" id="PS51194">
    <property type="entry name" value="HELICASE_CTER"/>
    <property type="match status" value="1"/>
</dbReference>
<keyword evidence="12" id="KW-0233">DNA recombination</keyword>
<dbReference type="GO" id="GO:0005737">
    <property type="term" value="C:cytoplasm"/>
    <property type="evidence" value="ECO:0007669"/>
    <property type="project" value="TreeGrafter"/>
</dbReference>
<dbReference type="EC" id="5.6.2.4" evidence="16"/>
<keyword evidence="8 20" id="KW-0347">Helicase</keyword>
<keyword evidence="21" id="KW-1185">Reference proteome</keyword>
<dbReference type="PROSITE" id="PS51192">
    <property type="entry name" value="HELICASE_ATP_BIND_1"/>
    <property type="match status" value="1"/>
</dbReference>
<dbReference type="InterPro" id="IPR002121">
    <property type="entry name" value="HRDC_dom"/>
</dbReference>
<dbReference type="InterPro" id="IPR010997">
    <property type="entry name" value="HRDC-like_sf"/>
</dbReference>
<dbReference type="CDD" id="cd18794">
    <property type="entry name" value="SF2_C_RecQ"/>
    <property type="match status" value="1"/>
</dbReference>
<dbReference type="Pfam" id="PF16124">
    <property type="entry name" value="RecQ_Zn_bind"/>
    <property type="match status" value="1"/>
</dbReference>
<evidence type="ECO:0000256" key="14">
    <source>
        <dbReference type="ARBA" id="ARBA00023235"/>
    </source>
</evidence>
<dbReference type="InterPro" id="IPR032284">
    <property type="entry name" value="RecQ_Zn-bd"/>
</dbReference>
<dbReference type="Pfam" id="PF00270">
    <property type="entry name" value="DEAD"/>
    <property type="match status" value="1"/>
</dbReference>
<dbReference type="SUPFAM" id="SSF47819">
    <property type="entry name" value="HRDC-like"/>
    <property type="match status" value="1"/>
</dbReference>
<evidence type="ECO:0000256" key="10">
    <source>
        <dbReference type="ARBA" id="ARBA00022840"/>
    </source>
</evidence>
<evidence type="ECO:0000256" key="4">
    <source>
        <dbReference type="ARBA" id="ARBA00022723"/>
    </source>
</evidence>
<dbReference type="InterPro" id="IPR044876">
    <property type="entry name" value="HRDC_dom_sf"/>
</dbReference>
<dbReference type="InterPro" id="IPR018982">
    <property type="entry name" value="RQC_domain"/>
</dbReference>
<dbReference type="PANTHER" id="PTHR13710:SF105">
    <property type="entry name" value="ATP-DEPENDENT DNA HELICASE Q1"/>
    <property type="match status" value="1"/>
</dbReference>
<dbReference type="GO" id="GO:0006310">
    <property type="term" value="P:DNA recombination"/>
    <property type="evidence" value="ECO:0007669"/>
    <property type="project" value="UniProtKB-UniRule"/>
</dbReference>
<proteinExistence type="inferred from homology"/>
<feature type="domain" description="HRDC" evidence="17">
    <location>
        <begin position="524"/>
        <end position="604"/>
    </location>
</feature>
<sequence>MNINKALKTYFGYDEFRKGQSNLINGILTGHDVLGIMPTGGGKSLCYQLPAVILDGITVVISPLISLMKDQVDSLNEIGISATYINSTLENSELIYRLKEIRENKYKIIYVAPERLNTSMFLELVKDIKVSLVAVDEAHCISQWGHDFRPSYLEIPKFINSLNIRPIVATFTATATKEVIEEIKYLIQLKNPVETITGFDRPNLFYSVVKPSDKFKYVVDYLGNNFKDCSGIIYCSTRKIVESLVTKLEAKGFSVVGYHGGMDSELRNENQEDFIFNRKKIIVATNAFGMGIDKPDVRFVIHYNMPKNMEAYYQEAGRAGRDGEKSECILMYSPSDIVKQKYIIENDTLDTERQKGLYKNLQYLIDFCHTNDCLRNQILTYFGEEIKTNKCDSCGNCLDESEMIDITIEAQKILSCVYRANERYGTKVIIQTLRGSRSKNILMYGLDNVSTYGIMKDYGEAAIREIMMTLVSKGYLYMTADKFPVIKLTEKSREVLKGEVKLYHKKDLVDKKQDEKGKLEIHNFEFDKDLFNKLKDIRHQIAVEKNVPPFVIFHDVTLKEMSAYLPQSKDEFLTIKGVGLRKYESYGDNFINVIKEYCKEKDINIDEIRARLQEDFDQREYGNQKQSNSDNLNKYEETYNCYLEGVSLYEISQKRGFTEDTIIKHLIKCQEDDKHVDWSKFIDDSEKENKILTAANEAGIDRLRPIKDLLPEDISYSDIKIVLLKHELI</sequence>
<evidence type="ECO:0000313" key="20">
    <source>
        <dbReference type="EMBL" id="KNF07954.1"/>
    </source>
</evidence>
<keyword evidence="7 20" id="KW-0378">Hydrolase</keyword>
<name>A0A0L0W8U9_GOTPU</name>
<dbReference type="AlphaFoldDB" id="A0A0L0W8U9"/>
<dbReference type="OrthoDB" id="9763310at2"/>
<keyword evidence="13" id="KW-0234">DNA repair</keyword>
<dbReference type="SMART" id="SM00487">
    <property type="entry name" value="DEXDc"/>
    <property type="match status" value="1"/>
</dbReference>
<keyword evidence="11" id="KW-0238">DNA-binding</keyword>
<organism evidence="20 21">
    <name type="scientific">Gottschalkia purinilytica</name>
    <name type="common">Clostridium purinilyticum</name>
    <dbReference type="NCBI Taxonomy" id="1503"/>
    <lineage>
        <taxon>Bacteria</taxon>
        <taxon>Bacillati</taxon>
        <taxon>Bacillota</taxon>
        <taxon>Tissierellia</taxon>
        <taxon>Tissierellales</taxon>
        <taxon>Gottschalkiaceae</taxon>
        <taxon>Gottschalkia</taxon>
    </lineage>
</organism>
<dbReference type="SMART" id="SM00341">
    <property type="entry name" value="HRDC"/>
    <property type="match status" value="1"/>
</dbReference>
<dbReference type="GO" id="GO:0043138">
    <property type="term" value="F:3'-5' DNA helicase activity"/>
    <property type="evidence" value="ECO:0007669"/>
    <property type="project" value="UniProtKB-EC"/>
</dbReference>
<evidence type="ECO:0000256" key="13">
    <source>
        <dbReference type="ARBA" id="ARBA00023204"/>
    </source>
</evidence>
<dbReference type="SUPFAM" id="SSF52540">
    <property type="entry name" value="P-loop containing nucleoside triphosphate hydrolases"/>
    <property type="match status" value="1"/>
</dbReference>
<feature type="domain" description="Helicase ATP-binding" evidence="18">
    <location>
        <begin position="24"/>
        <end position="193"/>
    </location>
</feature>
<evidence type="ECO:0000256" key="12">
    <source>
        <dbReference type="ARBA" id="ARBA00023172"/>
    </source>
</evidence>
<dbReference type="PANTHER" id="PTHR13710">
    <property type="entry name" value="DNA HELICASE RECQ FAMILY MEMBER"/>
    <property type="match status" value="1"/>
</dbReference>
<dbReference type="InterPro" id="IPR006293">
    <property type="entry name" value="DNA_helicase_ATP-dep_RecQ_bac"/>
</dbReference>
<dbReference type="PATRIC" id="fig|1503.3.peg.7"/>
<dbReference type="RefSeq" id="WP_050355607.1">
    <property type="nucleotide sequence ID" value="NZ_LGSS01000010.1"/>
</dbReference>
<evidence type="ECO:0000256" key="9">
    <source>
        <dbReference type="ARBA" id="ARBA00022833"/>
    </source>
</evidence>
<comment type="catalytic activity">
    <reaction evidence="15">
        <text>Couples ATP hydrolysis with the unwinding of duplex DNA by translocating in the 3'-5' direction.</text>
        <dbReference type="EC" id="5.6.2.4"/>
    </reaction>
</comment>
<evidence type="ECO:0000256" key="6">
    <source>
        <dbReference type="ARBA" id="ARBA00022763"/>
    </source>
</evidence>
<accession>A0A0L0W8U9</accession>
<keyword evidence="14" id="KW-0413">Isomerase</keyword>
<dbReference type="GO" id="GO:0006281">
    <property type="term" value="P:DNA repair"/>
    <property type="evidence" value="ECO:0007669"/>
    <property type="project" value="UniProtKB-KW"/>
</dbReference>
<dbReference type="GO" id="GO:0043590">
    <property type="term" value="C:bacterial nucleoid"/>
    <property type="evidence" value="ECO:0007669"/>
    <property type="project" value="TreeGrafter"/>
</dbReference>
<dbReference type="NCBIfam" id="TIGR00614">
    <property type="entry name" value="recQ_fam"/>
    <property type="match status" value="1"/>
</dbReference>
<gene>
    <name evidence="20" type="primary">recQ</name>
    <name evidence="20" type="ORF">CLPU_10c00080</name>
</gene>
<dbReference type="Gene3D" id="1.10.10.10">
    <property type="entry name" value="Winged helix-like DNA-binding domain superfamily/Winged helix DNA-binding domain"/>
    <property type="match status" value="1"/>
</dbReference>
<dbReference type="SUPFAM" id="SSF46785">
    <property type="entry name" value="Winged helix' DNA-binding domain"/>
    <property type="match status" value="1"/>
</dbReference>
<dbReference type="GO" id="GO:0030894">
    <property type="term" value="C:replisome"/>
    <property type="evidence" value="ECO:0007669"/>
    <property type="project" value="TreeGrafter"/>
</dbReference>
<dbReference type="Pfam" id="PF09382">
    <property type="entry name" value="RQC"/>
    <property type="match status" value="1"/>
</dbReference>